<organism evidence="1 2">
    <name type="scientific">Chitinimonas prasina</name>
    <dbReference type="NCBI Taxonomy" id="1434937"/>
    <lineage>
        <taxon>Bacteria</taxon>
        <taxon>Pseudomonadati</taxon>
        <taxon>Pseudomonadota</taxon>
        <taxon>Betaproteobacteria</taxon>
        <taxon>Neisseriales</taxon>
        <taxon>Chitinibacteraceae</taxon>
        <taxon>Chitinimonas</taxon>
    </lineage>
</organism>
<keyword evidence="2" id="KW-1185">Reference proteome</keyword>
<gene>
    <name evidence="1" type="ORF">GCM10007907_02640</name>
</gene>
<proteinExistence type="predicted"/>
<sequence length="63" mass="7226">MLIQLFCRADMRTVAEVAAQYRALGYRAETCCKRGVYYLKLWQDEPARHQGPHPASLTRLQSG</sequence>
<evidence type="ECO:0000313" key="2">
    <source>
        <dbReference type="Proteomes" id="UP001156706"/>
    </source>
</evidence>
<name>A0ABQ5YEV5_9NEIS</name>
<accession>A0ABQ5YEV5</accession>
<evidence type="ECO:0000313" key="1">
    <source>
        <dbReference type="EMBL" id="GLR11474.1"/>
    </source>
</evidence>
<dbReference type="EMBL" id="BSOG01000001">
    <property type="protein sequence ID" value="GLR11474.1"/>
    <property type="molecule type" value="Genomic_DNA"/>
</dbReference>
<comment type="caution">
    <text evidence="1">The sequence shown here is derived from an EMBL/GenBank/DDBJ whole genome shotgun (WGS) entry which is preliminary data.</text>
</comment>
<protein>
    <submittedName>
        <fullName evidence="1">Uncharacterized protein</fullName>
    </submittedName>
</protein>
<reference evidence="2" key="1">
    <citation type="journal article" date="2019" name="Int. J. Syst. Evol. Microbiol.">
        <title>The Global Catalogue of Microorganisms (GCM) 10K type strain sequencing project: providing services to taxonomists for standard genome sequencing and annotation.</title>
        <authorList>
            <consortium name="The Broad Institute Genomics Platform"/>
            <consortium name="The Broad Institute Genome Sequencing Center for Infectious Disease"/>
            <person name="Wu L."/>
            <person name="Ma J."/>
        </authorList>
    </citation>
    <scope>NUCLEOTIDE SEQUENCE [LARGE SCALE GENOMIC DNA]</scope>
    <source>
        <strain evidence="2">NBRC 110044</strain>
    </source>
</reference>
<dbReference type="Proteomes" id="UP001156706">
    <property type="component" value="Unassembled WGS sequence"/>
</dbReference>